<accession>A0ABY4FGH9</accession>
<dbReference type="EC" id="2.4.2.3" evidence="1"/>
<protein>
    <recommendedName>
        <fullName evidence="2">Uridine phosphorylase</fullName>
        <ecNumber evidence="1">2.4.2.3</ecNumber>
    </recommendedName>
</protein>
<dbReference type="SUPFAM" id="SSF53167">
    <property type="entry name" value="Purine and uridine phosphorylases"/>
    <property type="match status" value="1"/>
</dbReference>
<dbReference type="Gene3D" id="3.40.50.1580">
    <property type="entry name" value="Nucleoside phosphorylase domain"/>
    <property type="match status" value="1"/>
</dbReference>
<dbReference type="Pfam" id="PF01048">
    <property type="entry name" value="PNP_UDP_1"/>
    <property type="match status" value="1"/>
</dbReference>
<dbReference type="CDD" id="cd17767">
    <property type="entry name" value="UP_EcUdp-like"/>
    <property type="match status" value="1"/>
</dbReference>
<evidence type="ECO:0000313" key="5">
    <source>
        <dbReference type="EMBL" id="UOQ55792.1"/>
    </source>
</evidence>
<dbReference type="RefSeq" id="WP_244725810.1">
    <property type="nucleotide sequence ID" value="NZ_CP095045.1"/>
</dbReference>
<dbReference type="InterPro" id="IPR035994">
    <property type="entry name" value="Nucleoside_phosphorylase_sf"/>
</dbReference>
<proteinExistence type="predicted"/>
<evidence type="ECO:0000256" key="2">
    <source>
        <dbReference type="ARBA" id="ARBA00021980"/>
    </source>
</evidence>
<evidence type="ECO:0000256" key="1">
    <source>
        <dbReference type="ARBA" id="ARBA00011888"/>
    </source>
</evidence>
<evidence type="ECO:0000259" key="4">
    <source>
        <dbReference type="Pfam" id="PF01048"/>
    </source>
</evidence>
<keyword evidence="6" id="KW-1185">Reference proteome</keyword>
<dbReference type="PANTHER" id="PTHR43691">
    <property type="entry name" value="URIDINE PHOSPHORYLASE"/>
    <property type="match status" value="1"/>
</dbReference>
<dbReference type="PANTHER" id="PTHR43691:SF11">
    <property type="entry name" value="FI09636P-RELATED"/>
    <property type="match status" value="1"/>
</dbReference>
<sequence>MTTAREAWYLHCTPEQVGEDAIIVGDRGRVLLATELLEDAVLLNEDRGLTTATGTYRGRRITVSAFGMGAPIAAVVVDELASIGVRRVLRLGTVMTAGPSELGDLVIAHGAIRGEGTSQTYLPIEYPAVADFALTAHVEAAARATGRGVRSGIYDTADGFYTDMMLRDDPAGQEALAERRLAQHVVGIDMETSAVFVVARARGIAAASLCLASVSGADFSKLEAEERRDAELELLRAGLEALAAS</sequence>
<dbReference type="EMBL" id="CP095045">
    <property type="protein sequence ID" value="UOQ55792.1"/>
    <property type="molecule type" value="Genomic_DNA"/>
</dbReference>
<name>A0ABY4FGH9_9MICO</name>
<dbReference type="InterPro" id="IPR000845">
    <property type="entry name" value="Nucleoside_phosphorylase_d"/>
</dbReference>
<evidence type="ECO:0000313" key="6">
    <source>
        <dbReference type="Proteomes" id="UP000831786"/>
    </source>
</evidence>
<dbReference type="Proteomes" id="UP000831786">
    <property type="component" value="Chromosome"/>
</dbReference>
<reference evidence="5 6" key="1">
    <citation type="submission" date="2022-04" db="EMBL/GenBank/DDBJ databases">
        <title>Leucobacter sp. isolated from rhizosphere of garlic.</title>
        <authorList>
            <person name="Won M."/>
            <person name="Lee C.-M."/>
            <person name="Woen H.-Y."/>
            <person name="Kwon S.-W."/>
        </authorList>
    </citation>
    <scope>NUCLEOTIDE SEQUENCE [LARGE SCALE GENOMIC DNA]</scope>
    <source>
        <strain evidence="5 6">H21R-40</strain>
    </source>
</reference>
<gene>
    <name evidence="5" type="ORF">MUN78_08685</name>
</gene>
<comment type="catalytic activity">
    <reaction evidence="3">
        <text>uridine + phosphate = alpha-D-ribose 1-phosphate + uracil</text>
        <dbReference type="Rhea" id="RHEA:24388"/>
        <dbReference type="ChEBI" id="CHEBI:16704"/>
        <dbReference type="ChEBI" id="CHEBI:17568"/>
        <dbReference type="ChEBI" id="CHEBI:43474"/>
        <dbReference type="ChEBI" id="CHEBI:57720"/>
        <dbReference type="EC" id="2.4.2.3"/>
    </reaction>
</comment>
<organism evidence="5 6">
    <name type="scientific">Leucobacter allii</name>
    <dbReference type="NCBI Taxonomy" id="2932247"/>
    <lineage>
        <taxon>Bacteria</taxon>
        <taxon>Bacillati</taxon>
        <taxon>Actinomycetota</taxon>
        <taxon>Actinomycetes</taxon>
        <taxon>Micrococcales</taxon>
        <taxon>Microbacteriaceae</taxon>
        <taxon>Leucobacter</taxon>
    </lineage>
</organism>
<evidence type="ECO:0000256" key="3">
    <source>
        <dbReference type="ARBA" id="ARBA00048447"/>
    </source>
</evidence>
<feature type="domain" description="Nucleoside phosphorylase" evidence="4">
    <location>
        <begin position="21"/>
        <end position="218"/>
    </location>
</feature>